<name>A0A517SLB8_9PLAN</name>
<dbReference type="AlphaFoldDB" id="A0A517SLB8"/>
<dbReference type="EMBL" id="CP036271">
    <property type="protein sequence ID" value="QDT56911.1"/>
    <property type="molecule type" value="Genomic_DNA"/>
</dbReference>
<proteinExistence type="predicted"/>
<evidence type="ECO:0008006" key="3">
    <source>
        <dbReference type="Google" id="ProtNLM"/>
    </source>
</evidence>
<evidence type="ECO:0000313" key="1">
    <source>
        <dbReference type="EMBL" id="QDT56911.1"/>
    </source>
</evidence>
<dbReference type="OrthoDB" id="286022at2"/>
<dbReference type="InParanoid" id="A0A517SLB8"/>
<accession>A0A517SLB8</accession>
<protein>
    <recommendedName>
        <fullName evidence="3">Transcription factor zinc-finger domain-containing protein</fullName>
    </recommendedName>
</protein>
<gene>
    <name evidence="1" type="ORF">Pan44_49730</name>
</gene>
<reference evidence="1 2" key="1">
    <citation type="submission" date="2019-02" db="EMBL/GenBank/DDBJ databases">
        <title>Deep-cultivation of Planctomycetes and their phenomic and genomic characterization uncovers novel biology.</title>
        <authorList>
            <person name="Wiegand S."/>
            <person name="Jogler M."/>
            <person name="Boedeker C."/>
            <person name="Pinto D."/>
            <person name="Vollmers J."/>
            <person name="Rivas-Marin E."/>
            <person name="Kohn T."/>
            <person name="Peeters S.H."/>
            <person name="Heuer A."/>
            <person name="Rast P."/>
            <person name="Oberbeckmann S."/>
            <person name="Bunk B."/>
            <person name="Jeske O."/>
            <person name="Meyerdierks A."/>
            <person name="Storesund J.E."/>
            <person name="Kallscheuer N."/>
            <person name="Luecker S."/>
            <person name="Lage O.M."/>
            <person name="Pohl T."/>
            <person name="Merkel B.J."/>
            <person name="Hornburger P."/>
            <person name="Mueller R.-W."/>
            <person name="Bruemmer F."/>
            <person name="Labrenz M."/>
            <person name="Spormann A.M."/>
            <person name="Op den Camp H."/>
            <person name="Overmann J."/>
            <person name="Amann R."/>
            <person name="Jetten M.S.M."/>
            <person name="Mascher T."/>
            <person name="Medema M.H."/>
            <person name="Devos D.P."/>
            <person name="Kaster A.-K."/>
            <person name="Ovreas L."/>
            <person name="Rohde M."/>
            <person name="Galperin M.Y."/>
            <person name="Jogler C."/>
        </authorList>
    </citation>
    <scope>NUCLEOTIDE SEQUENCE [LARGE SCALE GENOMIC DNA]</scope>
    <source>
        <strain evidence="1 2">Pan44</strain>
    </source>
</reference>
<evidence type="ECO:0000313" key="2">
    <source>
        <dbReference type="Proteomes" id="UP000315700"/>
    </source>
</evidence>
<dbReference type="RefSeq" id="WP_145034319.1">
    <property type="nucleotide sequence ID" value="NZ_CP036271.1"/>
</dbReference>
<keyword evidence="2" id="KW-1185">Reference proteome</keyword>
<sequence>MINCRNCGAPLPTELENGRHVCEYCDSGVVPRPDCNLLEEVVDLGRDAGVDCPVCQNRMTAALIDESSVSWCSGCRGMLFVDEVFAKTVRSRRALYREAGRIPKPLDPRASERKLPCAHCRRPMQVHPYYGPGNVVIDSCLPCRFVWVDAGELTRIEQAAGRR</sequence>
<organism evidence="1 2">
    <name type="scientific">Caulifigura coniformis</name>
    <dbReference type="NCBI Taxonomy" id="2527983"/>
    <lineage>
        <taxon>Bacteria</taxon>
        <taxon>Pseudomonadati</taxon>
        <taxon>Planctomycetota</taxon>
        <taxon>Planctomycetia</taxon>
        <taxon>Planctomycetales</taxon>
        <taxon>Planctomycetaceae</taxon>
        <taxon>Caulifigura</taxon>
    </lineage>
</organism>
<dbReference type="Proteomes" id="UP000315700">
    <property type="component" value="Chromosome"/>
</dbReference>
<dbReference type="KEGG" id="ccos:Pan44_49730"/>